<dbReference type="NCBIfam" id="TIGR03370">
    <property type="entry name" value="VPLPA-CTERM"/>
    <property type="match status" value="1"/>
</dbReference>
<sequence length="219" mass="22745">MMKRILSVAVLVAMSTPTLTSAAVVSTFTDRASFEAFAGGVLTEDFNGVVGQPSFAGTPLTVGDLTLQTLGSPLSGERNAIDQPPFQFAEISVDGSALANVLLDSADDAFSISFAAPVFSFGADFGALNDNVLRTSVSFLDQTLFPDATTGNVIRFFGFTSDTLFDTVSFNFAGLNDGFSVDNVTFGGVSPSPVPLPAGLPLLLSGLGGLGLVLRRRRS</sequence>
<keyword evidence="1" id="KW-0732">Signal</keyword>
<comment type="caution">
    <text evidence="2">The sequence shown here is derived from an EMBL/GenBank/DDBJ whole genome shotgun (WGS) entry which is preliminary data.</text>
</comment>
<accession>A0A844AML8</accession>
<evidence type="ECO:0000313" key="2">
    <source>
        <dbReference type="EMBL" id="MQY41163.1"/>
    </source>
</evidence>
<evidence type="ECO:0000313" key="3">
    <source>
        <dbReference type="Proteomes" id="UP000436694"/>
    </source>
</evidence>
<name>A0A844AML8_9RHOB</name>
<organism evidence="2 3">
    <name type="scientific">Tritonibacter aquimaris</name>
    <dbReference type="NCBI Taxonomy" id="2663379"/>
    <lineage>
        <taxon>Bacteria</taxon>
        <taxon>Pseudomonadati</taxon>
        <taxon>Pseudomonadota</taxon>
        <taxon>Alphaproteobacteria</taxon>
        <taxon>Rhodobacterales</taxon>
        <taxon>Paracoccaceae</taxon>
        <taxon>Tritonibacter</taxon>
    </lineage>
</organism>
<reference evidence="2 3" key="1">
    <citation type="submission" date="2019-10" db="EMBL/GenBank/DDBJ databases">
        <title>Epibacterium sp. nov., isolated from seawater.</title>
        <authorList>
            <person name="Zhang X."/>
            <person name="Li N."/>
        </authorList>
    </citation>
    <scope>NUCLEOTIDE SEQUENCE [LARGE SCALE GENOMIC DNA]</scope>
    <source>
        <strain evidence="2 3">SM1969</strain>
    </source>
</reference>
<dbReference type="InterPro" id="IPR022472">
    <property type="entry name" value="VPLPA-CTERM"/>
</dbReference>
<dbReference type="Proteomes" id="UP000436694">
    <property type="component" value="Unassembled WGS sequence"/>
</dbReference>
<dbReference type="AlphaFoldDB" id="A0A844AML8"/>
<dbReference type="RefSeq" id="WP_153544114.1">
    <property type="nucleotide sequence ID" value="NZ_WIXK01000001.1"/>
</dbReference>
<feature type="signal peptide" evidence="1">
    <location>
        <begin position="1"/>
        <end position="22"/>
    </location>
</feature>
<proteinExistence type="predicted"/>
<gene>
    <name evidence="2" type="ORF">GG681_00770</name>
</gene>
<feature type="chain" id="PRO_5032608444" evidence="1">
    <location>
        <begin position="23"/>
        <end position="219"/>
    </location>
</feature>
<protein>
    <submittedName>
        <fullName evidence="2">VPLPA-CTERM sorting domain-containing protein</fullName>
    </submittedName>
</protein>
<keyword evidence="3" id="KW-1185">Reference proteome</keyword>
<dbReference type="EMBL" id="WIXK01000001">
    <property type="protein sequence ID" value="MQY41163.1"/>
    <property type="molecule type" value="Genomic_DNA"/>
</dbReference>
<evidence type="ECO:0000256" key="1">
    <source>
        <dbReference type="SAM" id="SignalP"/>
    </source>
</evidence>